<keyword evidence="6" id="KW-1185">Reference proteome</keyword>
<evidence type="ECO:0000313" key="5">
    <source>
        <dbReference type="EMBL" id="PZT48611.1"/>
    </source>
</evidence>
<dbReference type="PANTHER" id="PTHR11933">
    <property type="entry name" value="TRNA 5-METHYLAMINOMETHYL-2-THIOURIDYLATE -METHYLTRANSFERASE"/>
    <property type="match status" value="1"/>
</dbReference>
<dbReference type="Proteomes" id="UP000249746">
    <property type="component" value="Unassembled WGS sequence"/>
</dbReference>
<proteinExistence type="predicted"/>
<feature type="domain" description="Thil AANH" evidence="3">
    <location>
        <begin position="2"/>
        <end position="143"/>
    </location>
</feature>
<reference evidence="5 6" key="1">
    <citation type="submission" date="2017-03" db="EMBL/GenBank/DDBJ databases">
        <title>Genomic and clinical evidence uncovers the enterohepatic species Helicobacter valdiviensis as a potential human intestinal pathogen.</title>
        <authorList>
            <person name="Fresia P."/>
            <person name="Jara R."/>
            <person name="Sierra R."/>
            <person name="Ferres I."/>
            <person name="Greif G."/>
            <person name="Iraola G."/>
            <person name="Collado L."/>
        </authorList>
    </citation>
    <scope>NUCLEOTIDE SEQUENCE [LARGE SCALE GENOMIC DNA]</scope>
    <source>
        <strain evidence="5 6">WBE14</strain>
    </source>
</reference>
<dbReference type="Pfam" id="PF02568">
    <property type="entry name" value="ThiI"/>
    <property type="match status" value="1"/>
</dbReference>
<dbReference type="SUPFAM" id="SSF52402">
    <property type="entry name" value="Adenine nucleotide alpha hydrolases-like"/>
    <property type="match status" value="1"/>
</dbReference>
<dbReference type="RefSeq" id="WP_111229332.1">
    <property type="nucleotide sequence ID" value="NZ_NBIU01000005.1"/>
</dbReference>
<organism evidence="5 6">
    <name type="scientific">Helicobacter valdiviensis</name>
    <dbReference type="NCBI Taxonomy" id="1458358"/>
    <lineage>
        <taxon>Bacteria</taxon>
        <taxon>Pseudomonadati</taxon>
        <taxon>Campylobacterota</taxon>
        <taxon>Epsilonproteobacteria</taxon>
        <taxon>Campylobacterales</taxon>
        <taxon>Helicobacteraceae</taxon>
        <taxon>Helicobacter</taxon>
    </lineage>
</organism>
<name>A0A2W6MXG0_9HELI</name>
<dbReference type="AlphaFoldDB" id="A0A2W6MXG0"/>
<dbReference type="InterPro" id="IPR014729">
    <property type="entry name" value="Rossmann-like_a/b/a_fold"/>
</dbReference>
<accession>A0A2W6MXG0</accession>
<keyword evidence="1" id="KW-0547">Nucleotide-binding</keyword>
<evidence type="ECO:0000259" key="4">
    <source>
        <dbReference type="Pfam" id="PF18297"/>
    </source>
</evidence>
<comment type="caution">
    <text evidence="5">The sequence shown here is derived from an EMBL/GenBank/DDBJ whole genome shotgun (WGS) entry which is preliminary data.</text>
</comment>
<evidence type="ECO:0000256" key="1">
    <source>
        <dbReference type="ARBA" id="ARBA00022741"/>
    </source>
</evidence>
<dbReference type="InterPro" id="IPR059101">
    <property type="entry name" value="NFACT-R_2"/>
</dbReference>
<dbReference type="Pfam" id="PF18297">
    <property type="entry name" value="NFACT-R_2"/>
    <property type="match status" value="1"/>
</dbReference>
<gene>
    <name evidence="5" type="ORF">B6S12_02935</name>
</gene>
<dbReference type="EMBL" id="NBIU01000005">
    <property type="protein sequence ID" value="PZT48611.1"/>
    <property type="molecule type" value="Genomic_DNA"/>
</dbReference>
<evidence type="ECO:0000259" key="3">
    <source>
        <dbReference type="Pfam" id="PF02568"/>
    </source>
</evidence>
<evidence type="ECO:0000313" key="6">
    <source>
        <dbReference type="Proteomes" id="UP000249746"/>
    </source>
</evidence>
<dbReference type="InterPro" id="IPR020536">
    <property type="entry name" value="ThiI_AANH"/>
</dbReference>
<dbReference type="PANTHER" id="PTHR11933:SF6">
    <property type="entry name" value="THIL AANH DOMAIN-CONTAINING PROTEIN"/>
    <property type="match status" value="1"/>
</dbReference>
<feature type="domain" description="NFACT protein RNA binding" evidence="4">
    <location>
        <begin position="225"/>
        <end position="305"/>
    </location>
</feature>
<dbReference type="GO" id="GO:0004810">
    <property type="term" value="F:CCA tRNA nucleotidyltransferase activity"/>
    <property type="evidence" value="ECO:0007669"/>
    <property type="project" value="InterPro"/>
</dbReference>
<dbReference type="OrthoDB" id="9781887at2"/>
<evidence type="ECO:0000256" key="2">
    <source>
        <dbReference type="ARBA" id="ARBA00022840"/>
    </source>
</evidence>
<dbReference type="Gene3D" id="3.40.50.620">
    <property type="entry name" value="HUPs"/>
    <property type="match status" value="1"/>
</dbReference>
<dbReference type="GO" id="GO:0005524">
    <property type="term" value="F:ATP binding"/>
    <property type="evidence" value="ECO:0007669"/>
    <property type="project" value="UniProtKB-KW"/>
</dbReference>
<sequence>MRALALFSGGLDSLLSIKIIKDLGIDVKAIHFNIGFGSRKDKSEILRKTLAQIDVELKIVDIKKQFFDEVLFTPKYGYGKYFNPCIDCHANMFSHALAMLEEEGASFVISGEVLGQRPKSQRAEALGQVERLSGGNGLILRPMSAKLLPPTIPEEKGWVDREKLLDIHGRGRDRQLALVKSYGIEYYEKPGGGCLLTDTSIANKIKDLKAHREVVFEDMEMVKYGRYFILPEGARCVVARNQEENEKLSKPHPKMSIIELLDCLGPVGLVESNASKNDKELAIALTLVYGKTNANENYQVNFENEVLTRMPFSSKEEALKFALKEA</sequence>
<protein>
    <submittedName>
        <fullName evidence="5">ATP-binding protein</fullName>
    </submittedName>
</protein>
<keyword evidence="2 5" id="KW-0067">ATP-binding</keyword>